<gene>
    <name evidence="1" type="ORF">SAMN05421820_101540</name>
</gene>
<keyword evidence="2" id="KW-1185">Reference proteome</keyword>
<dbReference type="InterPro" id="IPR015943">
    <property type="entry name" value="WD40/YVTN_repeat-like_dom_sf"/>
</dbReference>
<organism evidence="1 2">
    <name type="scientific">Pedobacter steynii</name>
    <dbReference type="NCBI Taxonomy" id="430522"/>
    <lineage>
        <taxon>Bacteria</taxon>
        <taxon>Pseudomonadati</taxon>
        <taxon>Bacteroidota</taxon>
        <taxon>Sphingobacteriia</taxon>
        <taxon>Sphingobacteriales</taxon>
        <taxon>Sphingobacteriaceae</taxon>
        <taxon>Pedobacter</taxon>
    </lineage>
</organism>
<dbReference type="AlphaFoldDB" id="A0A1G9KCX9"/>
<reference evidence="2" key="1">
    <citation type="submission" date="2016-10" db="EMBL/GenBank/DDBJ databases">
        <authorList>
            <person name="Varghese N."/>
            <person name="Submissions S."/>
        </authorList>
    </citation>
    <scope>NUCLEOTIDE SEQUENCE [LARGE SCALE GENOMIC DNA]</scope>
    <source>
        <strain evidence="2">DSM 19110</strain>
    </source>
</reference>
<dbReference type="PANTHER" id="PTHR47197:SF3">
    <property type="entry name" value="DIHYDRO-HEME D1 DEHYDROGENASE"/>
    <property type="match status" value="1"/>
</dbReference>
<dbReference type="STRING" id="430522.BFS30_26290"/>
<evidence type="ECO:0008006" key="3">
    <source>
        <dbReference type="Google" id="ProtNLM"/>
    </source>
</evidence>
<dbReference type="Pfam" id="PF16819">
    <property type="entry name" value="DUF5074"/>
    <property type="match status" value="1"/>
</dbReference>
<dbReference type="InterPro" id="IPR011048">
    <property type="entry name" value="Haem_d1_sf"/>
</dbReference>
<dbReference type="EMBL" id="FNGY01000001">
    <property type="protein sequence ID" value="SDL47459.1"/>
    <property type="molecule type" value="Genomic_DNA"/>
</dbReference>
<proteinExistence type="predicted"/>
<dbReference type="Proteomes" id="UP000183200">
    <property type="component" value="Unassembled WGS sequence"/>
</dbReference>
<dbReference type="Gene3D" id="2.130.10.10">
    <property type="entry name" value="YVTN repeat-like/Quinoprotein amine dehydrogenase"/>
    <property type="match status" value="1"/>
</dbReference>
<protein>
    <recommendedName>
        <fullName evidence="3">YncE family protein</fullName>
    </recommendedName>
</protein>
<name>A0A1G9KCX9_9SPHI</name>
<evidence type="ECO:0000313" key="1">
    <source>
        <dbReference type="EMBL" id="SDL47459.1"/>
    </source>
</evidence>
<dbReference type="InterPro" id="IPR051200">
    <property type="entry name" value="Host-pathogen_enzymatic-act"/>
</dbReference>
<accession>A0A1G9KCX9</accession>
<dbReference type="SUPFAM" id="SSF51004">
    <property type="entry name" value="C-terminal (heme d1) domain of cytochrome cd1-nitrite reductase"/>
    <property type="match status" value="1"/>
</dbReference>
<dbReference type="InterPro" id="IPR031815">
    <property type="entry name" value="DUF5074"/>
</dbReference>
<sequence length="387" mass="43346">MIIDMKKIGYKFQNAFTLLLLVMALMSACRKDLQPPKEEKEYLFPPRPNDPIKGIYLVNEGNMGMNKASLDFIDFEAGQYRRNIYSEANPLQVKGLGDVGNDAGVYGSKLYIVVNISNKVEVLDAKTGKRIKQIDITNCRYITFNKGKAYVSAYLGQVGNPAEPNGIVAEIDTTTLAEVKRVKVGRQPEEMAIVNDKLYVANSGGYSPNNYERTVSVIDLNSFTETKRIDVAINLHRLKADRFGDLYVTSRGDYLDINSKLFVIDTKTDQVKLQYDIAVSNLTISNDVVYFYGSEWSHHTGKMTVSYGMLDVISKKVLDKKFITDGTDNNIVIPYGIAVNPFTKEVFVTDAGNYVSPGILYCFSPEGVKKWKVTTGDIPAHFAFVYR</sequence>
<dbReference type="PROSITE" id="PS51257">
    <property type="entry name" value="PROKAR_LIPOPROTEIN"/>
    <property type="match status" value="1"/>
</dbReference>
<dbReference type="PANTHER" id="PTHR47197">
    <property type="entry name" value="PROTEIN NIRF"/>
    <property type="match status" value="1"/>
</dbReference>
<evidence type="ECO:0000313" key="2">
    <source>
        <dbReference type="Proteomes" id="UP000183200"/>
    </source>
</evidence>